<dbReference type="EMBL" id="QGGY01000003">
    <property type="protein sequence ID" value="PWJ77314.1"/>
    <property type="molecule type" value="Genomic_DNA"/>
</dbReference>
<dbReference type="Proteomes" id="UP000245412">
    <property type="component" value="Unassembled WGS sequence"/>
</dbReference>
<evidence type="ECO:0008006" key="3">
    <source>
        <dbReference type="Google" id="ProtNLM"/>
    </source>
</evidence>
<name>A0AB73T7F6_9FIRM</name>
<sequence>MAWKIRITDEAKKDYRKIENSVRKQVLLRYQKRRCRALMGMVNLLGIRETII</sequence>
<evidence type="ECO:0000313" key="1">
    <source>
        <dbReference type="EMBL" id="PWJ77314.1"/>
    </source>
</evidence>
<comment type="caution">
    <text evidence="1">The sequence shown here is derived from an EMBL/GenBank/DDBJ whole genome shotgun (WGS) entry which is preliminary data.</text>
</comment>
<organism evidence="1 2">
    <name type="scientific">Murimonas intestini</name>
    <dbReference type="NCBI Taxonomy" id="1337051"/>
    <lineage>
        <taxon>Bacteria</taxon>
        <taxon>Bacillati</taxon>
        <taxon>Bacillota</taxon>
        <taxon>Clostridia</taxon>
        <taxon>Lachnospirales</taxon>
        <taxon>Lachnospiraceae</taxon>
        <taxon>Murimonas</taxon>
    </lineage>
</organism>
<protein>
    <recommendedName>
        <fullName evidence="3">Type II toxin-antitoxin system RelE/ParE family toxin</fullName>
    </recommendedName>
</protein>
<accession>A0AB73T7F6</accession>
<dbReference type="AlphaFoldDB" id="A0AB73T7F6"/>
<gene>
    <name evidence="1" type="ORF">C7383_103158</name>
</gene>
<proteinExistence type="predicted"/>
<evidence type="ECO:0000313" key="2">
    <source>
        <dbReference type="Proteomes" id="UP000245412"/>
    </source>
</evidence>
<keyword evidence="2" id="KW-1185">Reference proteome</keyword>
<reference evidence="1 2" key="1">
    <citation type="submission" date="2018-05" db="EMBL/GenBank/DDBJ databases">
        <authorList>
            <person name="Goeker M."/>
            <person name="Huntemann M."/>
            <person name="Clum A."/>
            <person name="Pillay M."/>
            <person name="Palaniappan K."/>
            <person name="Varghese N."/>
            <person name="Mikhailova N."/>
            <person name="Stamatis D."/>
            <person name="Reddy T."/>
            <person name="Daum C."/>
            <person name="Shapiro N."/>
            <person name="Ivanova N."/>
            <person name="Kyrpides N."/>
            <person name="Woyke T."/>
        </authorList>
    </citation>
    <scope>NUCLEOTIDE SEQUENCE [LARGE SCALE GENOMIC DNA]</scope>
    <source>
        <strain evidence="1 2">DSM 26524</strain>
    </source>
</reference>